<dbReference type="Proteomes" id="UP001596044">
    <property type="component" value="Unassembled WGS sequence"/>
</dbReference>
<reference evidence="3" key="1">
    <citation type="journal article" date="2019" name="Int. J. Syst. Evol. Microbiol.">
        <title>The Global Catalogue of Microorganisms (GCM) 10K type strain sequencing project: providing services to taxonomists for standard genome sequencing and annotation.</title>
        <authorList>
            <consortium name="The Broad Institute Genomics Platform"/>
            <consortium name="The Broad Institute Genome Sequencing Center for Infectious Disease"/>
            <person name="Wu L."/>
            <person name="Ma J."/>
        </authorList>
    </citation>
    <scope>NUCLEOTIDE SEQUENCE [LARGE SCALE GENOMIC DNA]</scope>
    <source>
        <strain evidence="3">KACC 11904</strain>
    </source>
</reference>
<keyword evidence="3" id="KW-1185">Reference proteome</keyword>
<evidence type="ECO:0000313" key="2">
    <source>
        <dbReference type="EMBL" id="MFC5446820.1"/>
    </source>
</evidence>
<organism evidence="2 3">
    <name type="scientific">Paenibacillus aestuarii</name>
    <dbReference type="NCBI Taxonomy" id="516965"/>
    <lineage>
        <taxon>Bacteria</taxon>
        <taxon>Bacillati</taxon>
        <taxon>Bacillota</taxon>
        <taxon>Bacilli</taxon>
        <taxon>Bacillales</taxon>
        <taxon>Paenibacillaceae</taxon>
        <taxon>Paenibacillus</taxon>
    </lineage>
</organism>
<feature type="transmembrane region" description="Helical" evidence="1">
    <location>
        <begin position="29"/>
        <end position="50"/>
    </location>
</feature>
<feature type="transmembrane region" description="Helical" evidence="1">
    <location>
        <begin position="7"/>
        <end position="23"/>
    </location>
</feature>
<proteinExistence type="predicted"/>
<dbReference type="EMBL" id="JBHSMJ010000004">
    <property type="protein sequence ID" value="MFC5446820.1"/>
    <property type="molecule type" value="Genomic_DNA"/>
</dbReference>
<evidence type="ECO:0000256" key="1">
    <source>
        <dbReference type="SAM" id="Phobius"/>
    </source>
</evidence>
<protein>
    <submittedName>
        <fullName evidence="2">Uncharacterized protein</fullName>
    </submittedName>
</protein>
<name>A0ABW0K094_9BACL</name>
<gene>
    <name evidence="2" type="ORF">ACFPOG_00955</name>
</gene>
<keyword evidence="1" id="KW-0472">Membrane</keyword>
<keyword evidence="1" id="KW-0812">Transmembrane</keyword>
<keyword evidence="1" id="KW-1133">Transmembrane helix</keyword>
<comment type="caution">
    <text evidence="2">The sequence shown here is derived from an EMBL/GenBank/DDBJ whole genome shotgun (WGS) entry which is preliminary data.</text>
</comment>
<accession>A0ABW0K094</accession>
<evidence type="ECO:0000313" key="3">
    <source>
        <dbReference type="Proteomes" id="UP001596044"/>
    </source>
</evidence>
<sequence length="82" mass="9299">MKGKIRRLIWFFPLFIIVAGLLPSVRESWLWDALGALLFAVLIVTCAWAWRDAAREEQADQEAAAGQAEDADYHRLNKELVG</sequence>
<dbReference type="RefSeq" id="WP_270880483.1">
    <property type="nucleotide sequence ID" value="NZ_JAQFVF010000033.1"/>
</dbReference>